<feature type="region of interest" description="Disordered" evidence="11">
    <location>
        <begin position="293"/>
        <end position="354"/>
    </location>
</feature>
<name>A0AAN7GXD3_9MYRT</name>
<organism evidence="13 14">
    <name type="scientific">Trapa incisa</name>
    <dbReference type="NCBI Taxonomy" id="236973"/>
    <lineage>
        <taxon>Eukaryota</taxon>
        <taxon>Viridiplantae</taxon>
        <taxon>Streptophyta</taxon>
        <taxon>Embryophyta</taxon>
        <taxon>Tracheophyta</taxon>
        <taxon>Spermatophyta</taxon>
        <taxon>Magnoliopsida</taxon>
        <taxon>eudicotyledons</taxon>
        <taxon>Gunneridae</taxon>
        <taxon>Pentapetalae</taxon>
        <taxon>rosids</taxon>
        <taxon>malvids</taxon>
        <taxon>Myrtales</taxon>
        <taxon>Lythraceae</taxon>
        <taxon>Trapa</taxon>
    </lineage>
</organism>
<feature type="region of interest" description="Disordered" evidence="11">
    <location>
        <begin position="1138"/>
        <end position="1265"/>
    </location>
</feature>
<feature type="coiled-coil region" evidence="10">
    <location>
        <begin position="931"/>
        <end position="965"/>
    </location>
</feature>
<protein>
    <submittedName>
        <fullName evidence="13">Uncharacterized protein</fullName>
    </submittedName>
</protein>
<sequence>MAGDSAVEISPENRKFEVQCGVDTTPCHDLSHCVSDDCNGVKSLAIFEGTENGNEDADKTYVFVNGSDAISENVDIGENCINLAPGEEYAENTELKLNGEFKVGETNINGHFYFEDVVVVCDGAAEVGNGSGMDGESGDHIMEKADMLVTEDYKVESDKLDPLEEMYTSESEALRVPNLEDKFKVDSSSEVVQRVPEPQEQGTNDKGSIDCKQPPEKTEELPEQVDFNSEMLNSDVQAVNDEKAACFRGPEESTAKLSEIMECSSEHLEFHRNADSLCDIKESSNITKQLHVEPASEVVEEVSNPSSVSEVDSDHPYDCKKSSEQAEDQYEQMEYPSDAAEKNHGSQSIGNGASDVVGKWAESSDDIKVISAEVSEQVAENNKSEVVSKKTNSEFAMGDGAEGKMSEEKKLHPIEVEKVEKSSQLSLSAVLLENQGSMKTHANDVTNDMVQGKELVEMASETTVDQLGSMDGGQNQITKPSSCPEPYDIVTTTSGSHIDMDHMLEIKPHPVYMAKEIDDSIDSSLDMKEQDTASESTENLASLADYTNAPVESVESPQTAEETLVTLESDVAERHLVVADGVSSLDLIDREPAAELLVVGDANIPALEDAFSNEDMIGSAVAEMGGEAQDDPAAIDDTITRIYITDSAETKICFGSINHEELSFISINGGSFESKSSFDAVVNQASPDLKSSENDGNDESTAQGAGPVDAAPQSDEVSHVEGSTAMLAEAQILVPQMEERFFNYLVRFPRYGEDLKEQINNAQIQVDGKTQCRDAIQAEIHIIKATRRDYLVELEDANAEERSARESLKSKWQEIDTVQSAVNKVKDAMSIDDIDQRIHNMEQKIEHETIPLKEEKQFLREIKQLKELREQLSSNVGKQDELKEALEQKEQTEELLKVTRKDVDLLRGSVSRAEVVTKAVKKKLYDCNDKLRELQEQFKAADSVRQEAYQELKSLRAQLREKNRYFYKYKNDATILNEMGSKGDWEGVSRFCLKQMEEFMELWSNDVEFRNEYIRCSLKGTLRRLGTKDGRSLGVDELPPTTTTYPSGRVLKEKPGTTFPGLVQAKTRTAPVEAIPSTEKVARTPVEAIPSTEKVARTPVERKNQKSKAKTPAKASEASMLATTVFVSDFEVAEVIEGQKQTREEEEKARKEEELRKEEEAARMKEQHRLEEKAKAEAALERKKRNAQRAQARAAAKVQKEAEMKEKEREKKLKKKKRKMTAGSTPADAETQGEHDPSSPSPTETTQEPETMEKVELAAKRPQRRNHFIKQTKAKSIIPPSLRNRGKKKMQPWMWVLLISVIVLALFLAGNGRELF</sequence>
<comment type="caution">
    <text evidence="13">The sequence shown here is derived from an EMBL/GenBank/DDBJ whole genome shotgun (WGS) entry which is preliminary data.</text>
</comment>
<evidence type="ECO:0000256" key="9">
    <source>
        <dbReference type="ARBA" id="ARBA00038080"/>
    </source>
</evidence>
<dbReference type="PANTHER" id="PTHR32219">
    <property type="entry name" value="RNA-BINDING PROTEIN YLMH-RELATED"/>
    <property type="match status" value="1"/>
</dbReference>
<dbReference type="GO" id="GO:0005789">
    <property type="term" value="C:endoplasmic reticulum membrane"/>
    <property type="evidence" value="ECO:0007669"/>
    <property type="project" value="UniProtKB-SubCell"/>
</dbReference>
<evidence type="ECO:0000256" key="3">
    <source>
        <dbReference type="ARBA" id="ARBA00022475"/>
    </source>
</evidence>
<feature type="compositionally biased region" description="Low complexity" evidence="11">
    <location>
        <begin position="293"/>
        <end position="310"/>
    </location>
</feature>
<feature type="region of interest" description="Disordered" evidence="11">
    <location>
        <begin position="185"/>
        <end position="219"/>
    </location>
</feature>
<evidence type="ECO:0000256" key="2">
    <source>
        <dbReference type="ARBA" id="ARBA00004389"/>
    </source>
</evidence>
<keyword evidence="5" id="KW-0256">Endoplasmic reticulum</keyword>
<proteinExistence type="inferred from homology"/>
<feature type="transmembrane region" description="Helical" evidence="12">
    <location>
        <begin position="1292"/>
        <end position="1310"/>
    </location>
</feature>
<evidence type="ECO:0000256" key="10">
    <source>
        <dbReference type="SAM" id="Coils"/>
    </source>
</evidence>
<dbReference type="Proteomes" id="UP001345219">
    <property type="component" value="Chromosome 10"/>
</dbReference>
<evidence type="ECO:0000256" key="7">
    <source>
        <dbReference type="ARBA" id="ARBA00023054"/>
    </source>
</evidence>
<evidence type="ECO:0000256" key="12">
    <source>
        <dbReference type="SAM" id="Phobius"/>
    </source>
</evidence>
<feature type="compositionally biased region" description="Basic and acidic residues" evidence="11">
    <location>
        <begin position="1094"/>
        <end position="1104"/>
    </location>
</feature>
<gene>
    <name evidence="13" type="ORF">SAY87_012066</name>
</gene>
<evidence type="ECO:0000256" key="5">
    <source>
        <dbReference type="ARBA" id="ARBA00022824"/>
    </source>
</evidence>
<keyword evidence="6 12" id="KW-1133">Transmembrane helix</keyword>
<keyword evidence="7 10" id="KW-0175">Coiled coil</keyword>
<evidence type="ECO:0000256" key="4">
    <source>
        <dbReference type="ARBA" id="ARBA00022692"/>
    </source>
</evidence>
<evidence type="ECO:0000313" key="13">
    <source>
        <dbReference type="EMBL" id="KAK4745754.1"/>
    </source>
</evidence>
<dbReference type="InterPro" id="IPR055282">
    <property type="entry name" value="PPI1-4"/>
</dbReference>
<keyword evidence="3" id="KW-1003">Cell membrane</keyword>
<dbReference type="PANTHER" id="PTHR32219:SF3">
    <property type="entry name" value="CALPONIN-LIKE DOMAIN PROTEIN"/>
    <property type="match status" value="1"/>
</dbReference>
<feature type="compositionally biased region" description="Basic and acidic residues" evidence="11">
    <location>
        <begin position="312"/>
        <end position="324"/>
    </location>
</feature>
<dbReference type="GO" id="GO:0005886">
    <property type="term" value="C:plasma membrane"/>
    <property type="evidence" value="ECO:0007669"/>
    <property type="project" value="UniProtKB-SubCell"/>
</dbReference>
<evidence type="ECO:0000256" key="1">
    <source>
        <dbReference type="ARBA" id="ARBA00004162"/>
    </source>
</evidence>
<keyword evidence="14" id="KW-1185">Reference proteome</keyword>
<evidence type="ECO:0000256" key="8">
    <source>
        <dbReference type="ARBA" id="ARBA00023136"/>
    </source>
</evidence>
<keyword evidence="4 12" id="KW-0812">Transmembrane</keyword>
<feature type="compositionally biased region" description="Low complexity" evidence="11">
    <location>
        <begin position="1188"/>
        <end position="1197"/>
    </location>
</feature>
<dbReference type="EMBL" id="JAXIOK010000021">
    <property type="protein sequence ID" value="KAK4745754.1"/>
    <property type="molecule type" value="Genomic_DNA"/>
</dbReference>
<evidence type="ECO:0000313" key="14">
    <source>
        <dbReference type="Proteomes" id="UP001345219"/>
    </source>
</evidence>
<accession>A0AAN7GXD3</accession>
<keyword evidence="8 12" id="KW-0472">Membrane</keyword>
<feature type="region of interest" description="Disordered" evidence="11">
    <location>
        <begin position="685"/>
        <end position="721"/>
    </location>
</feature>
<feature type="compositionally biased region" description="Basic and acidic residues" evidence="11">
    <location>
        <begin position="1140"/>
        <end position="1181"/>
    </location>
</feature>
<comment type="similarity">
    <text evidence="9">Belongs to the plant Proton pump-interactor protein family.</text>
</comment>
<feature type="coiled-coil region" evidence="10">
    <location>
        <begin position="855"/>
        <end position="902"/>
    </location>
</feature>
<feature type="compositionally biased region" description="Basic and acidic residues" evidence="11">
    <location>
        <begin position="1198"/>
        <end position="1211"/>
    </location>
</feature>
<reference evidence="13 14" key="1">
    <citation type="journal article" date="2023" name="Hortic Res">
        <title>Pangenome of water caltrop reveals structural variations and asymmetric subgenome divergence after allopolyploidization.</title>
        <authorList>
            <person name="Zhang X."/>
            <person name="Chen Y."/>
            <person name="Wang L."/>
            <person name="Yuan Y."/>
            <person name="Fang M."/>
            <person name="Shi L."/>
            <person name="Lu R."/>
            <person name="Comes H.P."/>
            <person name="Ma Y."/>
            <person name="Chen Y."/>
            <person name="Huang G."/>
            <person name="Zhou Y."/>
            <person name="Zheng Z."/>
            <person name="Qiu Y."/>
        </authorList>
    </citation>
    <scope>NUCLEOTIDE SEQUENCE [LARGE SCALE GENOMIC DNA]</scope>
    <source>
        <tissue evidence="13">Roots</tissue>
    </source>
</reference>
<feature type="region of interest" description="Disordered" evidence="11">
    <location>
        <begin position="1089"/>
        <end position="1118"/>
    </location>
</feature>
<feature type="compositionally biased region" description="Basic and acidic residues" evidence="11">
    <location>
        <begin position="207"/>
        <end position="219"/>
    </location>
</feature>
<evidence type="ECO:0000256" key="11">
    <source>
        <dbReference type="SAM" id="MobiDB-lite"/>
    </source>
</evidence>
<comment type="subcellular location">
    <subcellularLocation>
        <location evidence="1">Cell membrane</location>
        <topology evidence="1">Single-pass membrane protein</topology>
    </subcellularLocation>
    <subcellularLocation>
        <location evidence="2">Endoplasmic reticulum membrane</location>
        <topology evidence="2">Single-pass membrane protein</topology>
    </subcellularLocation>
</comment>
<evidence type="ECO:0000256" key="6">
    <source>
        <dbReference type="ARBA" id="ARBA00022989"/>
    </source>
</evidence>